<keyword evidence="3" id="KW-0378">Hydrolase</keyword>
<dbReference type="InterPro" id="IPR025202">
    <property type="entry name" value="PLD-like_dom"/>
</dbReference>
<name>A0A4Y8N698_9BURK</name>
<sequence length="664" mass="74669">MTNHLKTQNPIDVAIDEAGRKANGSVQWLLENRKEMPITYGNRLHFMVCGEEGFAEIAKDIWDARSTVDIVCWGFDPGMELTRGPMCRRFDPDLGNEIKEGNGWPRGMRYGRLLEAVTTRTDNPVTVRLLIWYDARGSAKQNNMPGYSDVNQSWSAIANHVRQSPPYDNPERHKYCAEWWARHLPGGRSGAGSNPRLQVVLRGIAAGDVKAMLATAPKEEDQPAYESGNPVDETGLLENYPTHHQKPVLIDYAHDSGSKAVGYVMGLNSVTDFWDRTAHEIDDPLRETWSGGNADVELTHERATQDPKGPLGKAAYRHTKPYQDYACRVVGPALKRLHENFERGWNLFAPAALQTRELTELPPKVPVLPKNPAHGVQIVRTQPHELDKSIKELYFQATSFARNYIYIENQYFFYPEFARHLKRERGKFCDAWARLPDKPMTDVPVLHLFIVIPHPEDDGMVPRTFDMLTELGSSTSMPEQATHVDKGKLDQDYTDAHKGKKGNKVLDRPSLKQLQDTLGLNVSVARLRTSGVIGKQMAYREIYIHSKLMLIDDVFVTLGSANLNQRSMSVDSEINIAATGQVWAAGLRERVFELHSNGRVSGSGERNKTPDVFETWTDLMNKNAKSVMDKKVMQGFLLPFEDHRATSTMHASVTVPSAIDTATV</sequence>
<keyword evidence="2" id="KW-0677">Repeat</keyword>
<gene>
    <name evidence="6" type="ORF">E2553_08955</name>
</gene>
<keyword evidence="4" id="KW-0443">Lipid metabolism</keyword>
<organism evidence="6 7">
    <name type="scientific">Paraburkholderia dipogonis</name>
    <dbReference type="NCBI Taxonomy" id="1211383"/>
    <lineage>
        <taxon>Bacteria</taxon>
        <taxon>Pseudomonadati</taxon>
        <taxon>Pseudomonadota</taxon>
        <taxon>Betaproteobacteria</taxon>
        <taxon>Burkholderiales</taxon>
        <taxon>Burkholderiaceae</taxon>
        <taxon>Paraburkholderia</taxon>
    </lineage>
</organism>
<dbReference type="RefSeq" id="WP_134456894.1">
    <property type="nucleotide sequence ID" value="NZ_JBHMFL010000123.1"/>
</dbReference>
<dbReference type="InterPro" id="IPR001736">
    <property type="entry name" value="PLipase_D/transphosphatidylase"/>
</dbReference>
<dbReference type="Pfam" id="PF13091">
    <property type="entry name" value="PLDc_2"/>
    <property type="match status" value="1"/>
</dbReference>
<reference evidence="6 7" key="1">
    <citation type="submission" date="2019-03" db="EMBL/GenBank/DDBJ databases">
        <title>Complete Genome Sequence of Paraburkholderia dipogonis ICMP 19430T, a Nitrogen-fixing Symbiont of the South African Invasive Legume Dipogon lignosus in New Zealand.</title>
        <authorList>
            <person name="De Meyer S.E."/>
        </authorList>
    </citation>
    <scope>NUCLEOTIDE SEQUENCE [LARGE SCALE GENOMIC DNA]</scope>
    <source>
        <strain evidence="6 7">ICMP 19430</strain>
    </source>
</reference>
<dbReference type="SUPFAM" id="SSF56024">
    <property type="entry name" value="Phospholipase D/nuclease"/>
    <property type="match status" value="2"/>
</dbReference>
<accession>A0A4Y8N698</accession>
<dbReference type="PANTHER" id="PTHR18896:SF76">
    <property type="entry name" value="PHOSPHOLIPASE"/>
    <property type="match status" value="1"/>
</dbReference>
<dbReference type="GO" id="GO:0004630">
    <property type="term" value="F:phospholipase D activity"/>
    <property type="evidence" value="ECO:0007669"/>
    <property type="project" value="UniProtKB-EC"/>
</dbReference>
<dbReference type="InterPro" id="IPR015679">
    <property type="entry name" value="PLipase_D_fam"/>
</dbReference>
<evidence type="ECO:0000256" key="2">
    <source>
        <dbReference type="ARBA" id="ARBA00022737"/>
    </source>
</evidence>
<comment type="catalytic activity">
    <reaction evidence="1">
        <text>a 1,2-diacyl-sn-glycero-3-phosphocholine + H2O = a 1,2-diacyl-sn-glycero-3-phosphate + choline + H(+)</text>
        <dbReference type="Rhea" id="RHEA:14445"/>
        <dbReference type="ChEBI" id="CHEBI:15354"/>
        <dbReference type="ChEBI" id="CHEBI:15377"/>
        <dbReference type="ChEBI" id="CHEBI:15378"/>
        <dbReference type="ChEBI" id="CHEBI:57643"/>
        <dbReference type="ChEBI" id="CHEBI:58608"/>
        <dbReference type="EC" id="3.1.4.4"/>
    </reaction>
</comment>
<dbReference type="GeneID" id="97306264"/>
<dbReference type="Proteomes" id="UP000297385">
    <property type="component" value="Unassembled WGS sequence"/>
</dbReference>
<evidence type="ECO:0000256" key="4">
    <source>
        <dbReference type="ARBA" id="ARBA00023098"/>
    </source>
</evidence>
<dbReference type="Gene3D" id="3.30.870.10">
    <property type="entry name" value="Endonuclease Chain A"/>
    <property type="match status" value="2"/>
</dbReference>
<dbReference type="SMART" id="SM00155">
    <property type="entry name" value="PLDc"/>
    <property type="match status" value="1"/>
</dbReference>
<evidence type="ECO:0000313" key="7">
    <source>
        <dbReference type="Proteomes" id="UP000297385"/>
    </source>
</evidence>
<proteinExistence type="predicted"/>
<evidence type="ECO:0000259" key="5">
    <source>
        <dbReference type="PROSITE" id="PS50035"/>
    </source>
</evidence>
<dbReference type="AlphaFoldDB" id="A0A4Y8N698"/>
<evidence type="ECO:0000256" key="1">
    <source>
        <dbReference type="ARBA" id="ARBA00000798"/>
    </source>
</evidence>
<evidence type="ECO:0000256" key="3">
    <source>
        <dbReference type="ARBA" id="ARBA00022801"/>
    </source>
</evidence>
<dbReference type="PROSITE" id="PS50035">
    <property type="entry name" value="PLD"/>
    <property type="match status" value="1"/>
</dbReference>
<feature type="domain" description="PLD phosphodiesterase" evidence="5">
    <location>
        <begin position="540"/>
        <end position="567"/>
    </location>
</feature>
<dbReference type="PANTHER" id="PTHR18896">
    <property type="entry name" value="PHOSPHOLIPASE D"/>
    <property type="match status" value="1"/>
</dbReference>
<dbReference type="EMBL" id="SNVI01000001">
    <property type="protein sequence ID" value="TFE45132.1"/>
    <property type="molecule type" value="Genomic_DNA"/>
</dbReference>
<comment type="caution">
    <text evidence="6">The sequence shown here is derived from an EMBL/GenBank/DDBJ whole genome shotgun (WGS) entry which is preliminary data.</text>
</comment>
<protein>
    <submittedName>
        <fullName evidence="6">Phospholipase</fullName>
    </submittedName>
</protein>
<dbReference type="GO" id="GO:0009395">
    <property type="term" value="P:phospholipid catabolic process"/>
    <property type="evidence" value="ECO:0007669"/>
    <property type="project" value="TreeGrafter"/>
</dbReference>
<evidence type="ECO:0000313" key="6">
    <source>
        <dbReference type="EMBL" id="TFE45132.1"/>
    </source>
</evidence>